<evidence type="ECO:0000256" key="1">
    <source>
        <dbReference type="SAM" id="MobiDB-lite"/>
    </source>
</evidence>
<evidence type="ECO:0000313" key="3">
    <source>
        <dbReference type="RefSeq" id="XP_022757942.1"/>
    </source>
</evidence>
<gene>
    <name evidence="3" type="primary">LOC111305042</name>
</gene>
<dbReference type="Proteomes" id="UP000515121">
    <property type="component" value="Unplaced"/>
</dbReference>
<name>A0A6P5ZZI4_DURZI</name>
<feature type="region of interest" description="Disordered" evidence="1">
    <location>
        <begin position="149"/>
        <end position="173"/>
    </location>
</feature>
<protein>
    <submittedName>
        <fullName evidence="3">Uncharacterized protein LOC111305042 isoform X1</fullName>
    </submittedName>
</protein>
<organism evidence="2 3">
    <name type="scientific">Durio zibethinus</name>
    <name type="common">Durian</name>
    <dbReference type="NCBI Taxonomy" id="66656"/>
    <lineage>
        <taxon>Eukaryota</taxon>
        <taxon>Viridiplantae</taxon>
        <taxon>Streptophyta</taxon>
        <taxon>Embryophyta</taxon>
        <taxon>Tracheophyta</taxon>
        <taxon>Spermatophyta</taxon>
        <taxon>Magnoliopsida</taxon>
        <taxon>eudicotyledons</taxon>
        <taxon>Gunneridae</taxon>
        <taxon>Pentapetalae</taxon>
        <taxon>rosids</taxon>
        <taxon>malvids</taxon>
        <taxon>Malvales</taxon>
        <taxon>Malvaceae</taxon>
        <taxon>Helicteroideae</taxon>
        <taxon>Durio</taxon>
    </lineage>
</organism>
<dbReference type="OrthoDB" id="1528077at2759"/>
<accession>A0A6P5ZZI4</accession>
<keyword evidence="2" id="KW-1185">Reference proteome</keyword>
<dbReference type="RefSeq" id="XP_022757942.1">
    <property type="nucleotide sequence ID" value="XM_022902207.1"/>
</dbReference>
<dbReference type="GeneID" id="111305042"/>
<dbReference type="KEGG" id="dzi:111305042"/>
<proteinExistence type="predicted"/>
<sequence length="193" mass="21652">MFLRQQVSERKEDYRSIFRPFYERCKSNGVKFLAQIAAGFQPKDIITEEANNVGATWIIVDSSFARHLTFRMSGIECNISLVSDVEGAIVHDHLIANDESDSSMLMEVTHNPKSPKLMKGSTSEEEPSICHWPSTSRENVQEKICEPLKENETPGQVEPTGTTNVPFTNSSASVSEADFMVKKPKQQSWLPSV</sequence>
<reference evidence="3" key="1">
    <citation type="submission" date="2025-08" db="UniProtKB">
        <authorList>
            <consortium name="RefSeq"/>
        </authorList>
    </citation>
    <scope>IDENTIFICATION</scope>
    <source>
        <tissue evidence="3">Fruit stalk</tissue>
    </source>
</reference>
<evidence type="ECO:0000313" key="2">
    <source>
        <dbReference type="Proteomes" id="UP000515121"/>
    </source>
</evidence>
<feature type="compositionally biased region" description="Polar residues" evidence="1">
    <location>
        <begin position="159"/>
        <end position="173"/>
    </location>
</feature>
<feature type="region of interest" description="Disordered" evidence="1">
    <location>
        <begin position="114"/>
        <end position="135"/>
    </location>
</feature>
<dbReference type="AlphaFoldDB" id="A0A6P5ZZI4"/>